<dbReference type="RefSeq" id="WP_133063087.1">
    <property type="nucleotide sequence ID" value="NZ_VFPJ01000001.1"/>
</dbReference>
<proteinExistence type="predicted"/>
<dbReference type="AlphaFoldDB" id="A0A543G158"/>
<reference evidence="1 2" key="1">
    <citation type="submission" date="2019-06" db="EMBL/GenBank/DDBJ databases">
        <title>Genomic Encyclopedia of Archaeal and Bacterial Type Strains, Phase II (KMG-II): from individual species to whole genera.</title>
        <authorList>
            <person name="Goeker M."/>
        </authorList>
    </citation>
    <scope>NUCLEOTIDE SEQUENCE [LARGE SCALE GENOMIC DNA]</scope>
    <source>
        <strain evidence="1 2">DSM 24789</strain>
    </source>
</reference>
<dbReference type="EMBL" id="VFPJ01000001">
    <property type="protein sequence ID" value="TQM39807.1"/>
    <property type="molecule type" value="Genomic_DNA"/>
</dbReference>
<comment type="caution">
    <text evidence="1">The sequence shown here is derived from an EMBL/GenBank/DDBJ whole genome shotgun (WGS) entry which is preliminary data.</text>
</comment>
<gene>
    <name evidence="1" type="ORF">BC670_0639</name>
</gene>
<organism evidence="1 2">
    <name type="scientific">Flavobacterium branchiophilum</name>
    <dbReference type="NCBI Taxonomy" id="55197"/>
    <lineage>
        <taxon>Bacteria</taxon>
        <taxon>Pseudomonadati</taxon>
        <taxon>Bacteroidota</taxon>
        <taxon>Flavobacteriia</taxon>
        <taxon>Flavobacteriales</taxon>
        <taxon>Flavobacteriaceae</taxon>
        <taxon>Flavobacterium</taxon>
    </lineage>
</organism>
<protein>
    <submittedName>
        <fullName evidence="1">Uncharacterized protein</fullName>
    </submittedName>
</protein>
<dbReference type="Proteomes" id="UP000320773">
    <property type="component" value="Unassembled WGS sequence"/>
</dbReference>
<evidence type="ECO:0000313" key="2">
    <source>
        <dbReference type="Proteomes" id="UP000320773"/>
    </source>
</evidence>
<evidence type="ECO:0000313" key="1">
    <source>
        <dbReference type="EMBL" id="TQM39807.1"/>
    </source>
</evidence>
<accession>A0A543G158</accession>
<name>A0A543G158_9FLAO</name>
<sequence>MTKKEHQRRYRLHAKVRIIVHLESRKRTIYVPTGYETQNKHILELIHRFQYNVQFEIPNDKQ</sequence>